<evidence type="ECO:0000259" key="1">
    <source>
        <dbReference type="Pfam" id="PF00651"/>
    </source>
</evidence>
<reference evidence="2 3" key="1">
    <citation type="submission" date="2021-06" db="EMBL/GenBank/DDBJ databases">
        <authorList>
            <person name="Kallberg Y."/>
            <person name="Tangrot J."/>
            <person name="Rosling A."/>
        </authorList>
    </citation>
    <scope>NUCLEOTIDE SEQUENCE [LARGE SCALE GENOMIC DNA]</scope>
    <source>
        <strain evidence="2 3">120-4 pot B 10/14</strain>
    </source>
</reference>
<proteinExistence type="predicted"/>
<dbReference type="SUPFAM" id="SSF54695">
    <property type="entry name" value="POZ domain"/>
    <property type="match status" value="1"/>
</dbReference>
<organism evidence="2 3">
    <name type="scientific">Gigaspora margarita</name>
    <dbReference type="NCBI Taxonomy" id="4874"/>
    <lineage>
        <taxon>Eukaryota</taxon>
        <taxon>Fungi</taxon>
        <taxon>Fungi incertae sedis</taxon>
        <taxon>Mucoromycota</taxon>
        <taxon>Glomeromycotina</taxon>
        <taxon>Glomeromycetes</taxon>
        <taxon>Diversisporales</taxon>
        <taxon>Gigasporaceae</taxon>
        <taxon>Gigaspora</taxon>
    </lineage>
</organism>
<dbReference type="Proteomes" id="UP000789901">
    <property type="component" value="Unassembled WGS sequence"/>
</dbReference>
<keyword evidence="3" id="KW-1185">Reference proteome</keyword>
<comment type="caution">
    <text evidence="2">The sequence shown here is derived from an EMBL/GenBank/DDBJ whole genome shotgun (WGS) entry which is preliminary data.</text>
</comment>
<feature type="domain" description="BTB" evidence="1">
    <location>
        <begin position="43"/>
        <end position="102"/>
    </location>
</feature>
<dbReference type="Gene3D" id="3.30.710.10">
    <property type="entry name" value="Potassium Channel Kv1.1, Chain A"/>
    <property type="match status" value="1"/>
</dbReference>
<name>A0ABN7UEG6_GIGMA</name>
<evidence type="ECO:0000313" key="3">
    <source>
        <dbReference type="Proteomes" id="UP000789901"/>
    </source>
</evidence>
<dbReference type="Pfam" id="PF00651">
    <property type="entry name" value="BTB"/>
    <property type="match status" value="1"/>
</dbReference>
<accession>A0ABN7UEG6</accession>
<dbReference type="InterPro" id="IPR011333">
    <property type="entry name" value="SKP1/BTB/POZ_sf"/>
</dbReference>
<protein>
    <submittedName>
        <fullName evidence="2">33554_t:CDS:1</fullName>
    </submittedName>
</protein>
<gene>
    <name evidence="2" type="ORF">GMARGA_LOCUS5736</name>
</gene>
<evidence type="ECO:0000313" key="2">
    <source>
        <dbReference type="EMBL" id="CAG8576397.1"/>
    </source>
</evidence>
<sequence length="106" mass="12469">MSTKFLVDIIEDYKQFYETKKDYDTAYIRGALASNLIKITVFIFKKPNISPSIFEFIFKCLYCGDVDIQNQDGETVLEFLITLDEFGLTSLIDYVQQYFIENQKNF</sequence>
<dbReference type="InterPro" id="IPR000210">
    <property type="entry name" value="BTB/POZ_dom"/>
</dbReference>
<dbReference type="EMBL" id="CAJVQB010002477">
    <property type="protein sequence ID" value="CAG8576397.1"/>
    <property type="molecule type" value="Genomic_DNA"/>
</dbReference>